<feature type="modified residue" description="3-oxoalanine (Ser)" evidence="3">
    <location>
        <position position="77"/>
    </location>
</feature>
<dbReference type="PANTHER" id="PTHR43751">
    <property type="entry name" value="SULFATASE"/>
    <property type="match status" value="1"/>
</dbReference>
<keyword evidence="4" id="KW-0732">Signal</keyword>
<dbReference type="EMBL" id="CACRSU010000048">
    <property type="protein sequence ID" value="VYT48441.1"/>
    <property type="molecule type" value="Genomic_DNA"/>
</dbReference>
<dbReference type="EC" id="3.1.6.1" evidence="6"/>
<organism evidence="6">
    <name type="scientific">Bacteroides intestinalis</name>
    <dbReference type="NCBI Taxonomy" id="329854"/>
    <lineage>
        <taxon>Bacteria</taxon>
        <taxon>Pseudomonadati</taxon>
        <taxon>Bacteroidota</taxon>
        <taxon>Bacteroidia</taxon>
        <taxon>Bacteroidales</taxon>
        <taxon>Bacteroidaceae</taxon>
        <taxon>Bacteroides</taxon>
    </lineage>
</organism>
<comment type="similarity">
    <text evidence="1">Belongs to the sulfatase family.</text>
</comment>
<dbReference type="SUPFAM" id="SSF53649">
    <property type="entry name" value="Alkaline phosphatase-like"/>
    <property type="match status" value="1"/>
</dbReference>
<dbReference type="Pfam" id="PF00884">
    <property type="entry name" value="Sulfatase"/>
    <property type="match status" value="1"/>
</dbReference>
<evidence type="ECO:0000259" key="5">
    <source>
        <dbReference type="Pfam" id="PF00884"/>
    </source>
</evidence>
<gene>
    <name evidence="6" type="primary">atsA_8</name>
    <name evidence="6" type="ORF">BILFYP9_04150</name>
</gene>
<protein>
    <submittedName>
        <fullName evidence="6">Arylsulfatase</fullName>
        <ecNumber evidence="6">3.1.6.1</ecNumber>
    </submittedName>
</protein>
<feature type="domain" description="Sulfatase N-terminal" evidence="5">
    <location>
        <begin position="29"/>
        <end position="395"/>
    </location>
</feature>
<evidence type="ECO:0000256" key="1">
    <source>
        <dbReference type="ARBA" id="ARBA00008779"/>
    </source>
</evidence>
<dbReference type="CDD" id="cd16145">
    <property type="entry name" value="ARS_like"/>
    <property type="match status" value="1"/>
</dbReference>
<dbReference type="GO" id="GO:0004065">
    <property type="term" value="F:arylsulfatase activity"/>
    <property type="evidence" value="ECO:0007669"/>
    <property type="project" value="UniProtKB-EC"/>
</dbReference>
<feature type="signal peptide" evidence="4">
    <location>
        <begin position="1"/>
        <end position="22"/>
    </location>
</feature>
<feature type="chain" id="PRO_5026831915" evidence="4">
    <location>
        <begin position="23"/>
        <end position="517"/>
    </location>
</feature>
<comment type="PTM">
    <text evidence="3">The conversion to 3-oxoalanine (also known as C-formylglycine, FGly), of a serine or cysteine residue in prokaryotes and of a cysteine residue in eukaryotes, is critical for catalytic activity.</text>
</comment>
<dbReference type="InterPro" id="IPR017850">
    <property type="entry name" value="Alkaline_phosphatase_core_sf"/>
</dbReference>
<keyword evidence="2 6" id="KW-0378">Hydrolase</keyword>
<dbReference type="Gene3D" id="3.30.1120.10">
    <property type="match status" value="1"/>
</dbReference>
<dbReference type="Gene3D" id="3.40.720.10">
    <property type="entry name" value="Alkaline Phosphatase, subunit A"/>
    <property type="match status" value="1"/>
</dbReference>
<dbReference type="PANTHER" id="PTHR43751:SF3">
    <property type="entry name" value="SULFATASE N-TERMINAL DOMAIN-CONTAINING PROTEIN"/>
    <property type="match status" value="1"/>
</dbReference>
<evidence type="ECO:0000256" key="2">
    <source>
        <dbReference type="ARBA" id="ARBA00022801"/>
    </source>
</evidence>
<reference evidence="6" key="1">
    <citation type="submission" date="2019-11" db="EMBL/GenBank/DDBJ databases">
        <authorList>
            <person name="Feng L."/>
        </authorList>
    </citation>
    <scope>NUCLEOTIDE SEQUENCE</scope>
    <source>
        <strain evidence="6">BintestinalisLFYP9</strain>
    </source>
</reference>
<dbReference type="RefSeq" id="WP_138290910.1">
    <property type="nucleotide sequence ID" value="NZ_BAABZC010000001.1"/>
</dbReference>
<dbReference type="InterPro" id="IPR052701">
    <property type="entry name" value="GAG_Ulvan_Degrading_Sulfatases"/>
</dbReference>
<dbReference type="InterPro" id="IPR024607">
    <property type="entry name" value="Sulfatase_CS"/>
</dbReference>
<dbReference type="PROSITE" id="PS00523">
    <property type="entry name" value="SULFATASE_1"/>
    <property type="match status" value="1"/>
</dbReference>
<evidence type="ECO:0000313" key="6">
    <source>
        <dbReference type="EMBL" id="VYT48441.1"/>
    </source>
</evidence>
<accession>A0A6N2X2S4</accession>
<evidence type="ECO:0000256" key="4">
    <source>
        <dbReference type="SAM" id="SignalP"/>
    </source>
</evidence>
<proteinExistence type="inferred from homology"/>
<evidence type="ECO:0000256" key="3">
    <source>
        <dbReference type="PIRSR" id="PIRSR600917-52"/>
    </source>
</evidence>
<dbReference type="InterPro" id="IPR000917">
    <property type="entry name" value="Sulfatase_N"/>
</dbReference>
<sequence>MKYIGIALGTGLLATAALCANAANKDSKPNIIFILCDDMGYGDLGCYGQKYIQTPNIDHMAAEGMLFTQAYAGSPVSAPSRASLMTGQHTGHTHVRGNKEYWQGVPTVKYGVNDEFTIVGQEPYDENHIILPEIMKKNGYTTGVFGKWAGGYEGSCSTPDKRGVDEFYGYICQFQAHLYYPNFLNRYSTQEGDTAVVRILMEDNINYPMFGDDYRKRTQYSADLIHGKALEWLDKQDGEQPFYGFFTYTLPHAELVQPNDSILKEYKKKFFRDKTWGGVKGGRYNATEHTHAQFAGMITRLDYYVGEVMEKLKEKGLDKNIIVIFSSDNGPHEEGGADPEFFGRDGKLRGLKRQCYEGGIRIPFIVRWSERISAGSVNDHQLAFYDIMPTFCELIDDKGFPKKYINKKLEGDCFDGLSFAPTLLGNADKQQKHDFLYWEFHETDQMAVRMGDWKLVVKKGAPHLYDLSKDIHEDTDIAAQHPDIVKKMLEVIRQEHRPNDMFPITLPEFASDLSGKG</sequence>
<dbReference type="AlphaFoldDB" id="A0A6N2X2S4"/>
<name>A0A6N2X2S4_9BACE</name>